<dbReference type="EMBL" id="BKCJ010534940">
    <property type="protein sequence ID" value="GFB02014.1"/>
    <property type="molecule type" value="Genomic_DNA"/>
</dbReference>
<protein>
    <submittedName>
        <fullName evidence="1">Uncharacterized protein</fullName>
    </submittedName>
</protein>
<organism evidence="1">
    <name type="scientific">Tanacetum cinerariifolium</name>
    <name type="common">Dalmatian daisy</name>
    <name type="synonym">Chrysanthemum cinerariifolium</name>
    <dbReference type="NCBI Taxonomy" id="118510"/>
    <lineage>
        <taxon>Eukaryota</taxon>
        <taxon>Viridiplantae</taxon>
        <taxon>Streptophyta</taxon>
        <taxon>Embryophyta</taxon>
        <taxon>Tracheophyta</taxon>
        <taxon>Spermatophyta</taxon>
        <taxon>Magnoliopsida</taxon>
        <taxon>eudicotyledons</taxon>
        <taxon>Gunneridae</taxon>
        <taxon>Pentapetalae</taxon>
        <taxon>asterids</taxon>
        <taxon>campanulids</taxon>
        <taxon>Asterales</taxon>
        <taxon>Asteraceae</taxon>
        <taxon>Asteroideae</taxon>
        <taxon>Anthemideae</taxon>
        <taxon>Anthemidinae</taxon>
        <taxon>Tanacetum</taxon>
    </lineage>
</organism>
<accession>A0A699KNF2</accession>
<evidence type="ECO:0000313" key="1">
    <source>
        <dbReference type="EMBL" id="GFB02014.1"/>
    </source>
</evidence>
<comment type="caution">
    <text evidence="1">The sequence shown here is derived from an EMBL/GenBank/DDBJ whole genome shotgun (WGS) entry which is preliminary data.</text>
</comment>
<dbReference type="AlphaFoldDB" id="A0A699KNF2"/>
<proteinExistence type="predicted"/>
<sequence length="113" mass="12444">MRLTRGLSGDEPNMIISGLRSGILSARTSIKFRGMEADINFNLEDSEEDLKQLLPMSFVFHGLLAQNKFDYNMSEPPLKKTVSVGNVIVILCTIGESQPKANLLGNFGLLLCL</sequence>
<reference evidence="1" key="1">
    <citation type="journal article" date="2019" name="Sci. Rep.">
        <title>Draft genome of Tanacetum cinerariifolium, the natural source of mosquito coil.</title>
        <authorList>
            <person name="Yamashiro T."/>
            <person name="Shiraishi A."/>
            <person name="Satake H."/>
            <person name="Nakayama K."/>
        </authorList>
    </citation>
    <scope>NUCLEOTIDE SEQUENCE</scope>
</reference>
<gene>
    <name evidence="1" type="ORF">Tci_673985</name>
</gene>
<name>A0A699KNF2_TANCI</name>